<reference evidence="2" key="1">
    <citation type="submission" date="2016-01" db="EMBL/GenBank/DDBJ databases">
        <title>Reference transcriptome for the parasite Schistocephalus solidus: insights into the molecular evolution of parasitism.</title>
        <authorList>
            <person name="Hebert F.O."/>
            <person name="Grambauer S."/>
            <person name="Barber I."/>
            <person name="Landry C.R."/>
            <person name="Aubin-Horth N."/>
        </authorList>
    </citation>
    <scope>NUCLEOTIDE SEQUENCE</scope>
</reference>
<organism evidence="2">
    <name type="scientific">Schistocephalus solidus</name>
    <name type="common">Tapeworm</name>
    <dbReference type="NCBI Taxonomy" id="70667"/>
    <lineage>
        <taxon>Eukaryota</taxon>
        <taxon>Metazoa</taxon>
        <taxon>Spiralia</taxon>
        <taxon>Lophotrochozoa</taxon>
        <taxon>Platyhelminthes</taxon>
        <taxon>Cestoda</taxon>
        <taxon>Eucestoda</taxon>
        <taxon>Diphyllobothriidea</taxon>
        <taxon>Diphyllobothriidae</taxon>
        <taxon>Schistocephalus</taxon>
    </lineage>
</organism>
<evidence type="ECO:0000313" key="2">
    <source>
        <dbReference type="EMBL" id="JAP44846.1"/>
    </source>
</evidence>
<evidence type="ECO:0000256" key="1">
    <source>
        <dbReference type="SAM" id="MobiDB-lite"/>
    </source>
</evidence>
<sequence>MPRGPHDRLPLSVRELQQNEKLFGSIKAIYGPCIKRTAPLHSSYRTALLTAKSRIQESWAEHFRSVLNRPSTSSDAANDRLLSENKKRPESSTFPTIKYLSRAKNYNGKAPGSDAIPT</sequence>
<proteinExistence type="predicted"/>
<feature type="compositionally biased region" description="Basic and acidic residues" evidence="1">
    <location>
        <begin position="77"/>
        <end position="90"/>
    </location>
</feature>
<dbReference type="AlphaFoldDB" id="A0A0X3PCB5"/>
<feature type="region of interest" description="Disordered" evidence="1">
    <location>
        <begin position="67"/>
        <end position="96"/>
    </location>
</feature>
<accession>A0A0X3PCB5</accession>
<protein>
    <submittedName>
        <fullName evidence="2">Uncharacterized protein</fullName>
    </submittedName>
</protein>
<name>A0A0X3PCB5_SCHSO</name>
<gene>
    <name evidence="2" type="ORF">TR92351</name>
</gene>
<dbReference type="EMBL" id="GEEE01018379">
    <property type="protein sequence ID" value="JAP44846.1"/>
    <property type="molecule type" value="Transcribed_RNA"/>
</dbReference>